<name>A0AAN6W4M7_9PEZI</name>
<dbReference type="AlphaFoldDB" id="A0AAN6W4M7"/>
<reference evidence="1" key="2">
    <citation type="submission" date="2023-05" db="EMBL/GenBank/DDBJ databases">
        <authorList>
            <consortium name="Lawrence Berkeley National Laboratory"/>
            <person name="Steindorff A."/>
            <person name="Hensen N."/>
            <person name="Bonometti L."/>
            <person name="Westerberg I."/>
            <person name="Brannstrom I.O."/>
            <person name="Guillou S."/>
            <person name="Cros-Aarteil S."/>
            <person name="Calhoun S."/>
            <person name="Haridas S."/>
            <person name="Kuo A."/>
            <person name="Mondo S."/>
            <person name="Pangilinan J."/>
            <person name="Riley R."/>
            <person name="Labutti K."/>
            <person name="Andreopoulos B."/>
            <person name="Lipzen A."/>
            <person name="Chen C."/>
            <person name="Yanf M."/>
            <person name="Daum C."/>
            <person name="Ng V."/>
            <person name="Clum A."/>
            <person name="Ohm R."/>
            <person name="Martin F."/>
            <person name="Silar P."/>
            <person name="Natvig D."/>
            <person name="Lalanne C."/>
            <person name="Gautier V."/>
            <person name="Ament-Velasquez S.L."/>
            <person name="Kruys A."/>
            <person name="Hutchinson M.I."/>
            <person name="Powell A.J."/>
            <person name="Barry K."/>
            <person name="Miller A.N."/>
            <person name="Grigoriev I.V."/>
            <person name="Debuchy R."/>
            <person name="Gladieux P."/>
            <person name="Thoren M.H."/>
            <person name="Johannesson H."/>
        </authorList>
    </citation>
    <scope>NUCLEOTIDE SEQUENCE</scope>
    <source>
        <strain evidence="1">CBS 892.96</strain>
    </source>
</reference>
<dbReference type="Proteomes" id="UP001302321">
    <property type="component" value="Unassembled WGS sequence"/>
</dbReference>
<proteinExistence type="predicted"/>
<evidence type="ECO:0000313" key="2">
    <source>
        <dbReference type="Proteomes" id="UP001302321"/>
    </source>
</evidence>
<dbReference type="EMBL" id="MU866239">
    <property type="protein sequence ID" value="KAK4175334.1"/>
    <property type="molecule type" value="Genomic_DNA"/>
</dbReference>
<gene>
    <name evidence="1" type="ORF">QBC36DRAFT_291603</name>
</gene>
<evidence type="ECO:0000313" key="1">
    <source>
        <dbReference type="EMBL" id="KAK4175334.1"/>
    </source>
</evidence>
<reference evidence="1" key="1">
    <citation type="journal article" date="2023" name="Mol. Phylogenet. Evol.">
        <title>Genome-scale phylogeny and comparative genomics of the fungal order Sordariales.</title>
        <authorList>
            <person name="Hensen N."/>
            <person name="Bonometti L."/>
            <person name="Westerberg I."/>
            <person name="Brannstrom I.O."/>
            <person name="Guillou S."/>
            <person name="Cros-Aarteil S."/>
            <person name="Calhoun S."/>
            <person name="Haridas S."/>
            <person name="Kuo A."/>
            <person name="Mondo S."/>
            <person name="Pangilinan J."/>
            <person name="Riley R."/>
            <person name="LaButti K."/>
            <person name="Andreopoulos B."/>
            <person name="Lipzen A."/>
            <person name="Chen C."/>
            <person name="Yan M."/>
            <person name="Daum C."/>
            <person name="Ng V."/>
            <person name="Clum A."/>
            <person name="Steindorff A."/>
            <person name="Ohm R.A."/>
            <person name="Martin F."/>
            <person name="Silar P."/>
            <person name="Natvig D.O."/>
            <person name="Lalanne C."/>
            <person name="Gautier V."/>
            <person name="Ament-Velasquez S.L."/>
            <person name="Kruys A."/>
            <person name="Hutchinson M.I."/>
            <person name="Powell A.J."/>
            <person name="Barry K."/>
            <person name="Miller A.N."/>
            <person name="Grigoriev I.V."/>
            <person name="Debuchy R."/>
            <person name="Gladieux P."/>
            <person name="Hiltunen Thoren M."/>
            <person name="Johannesson H."/>
        </authorList>
    </citation>
    <scope>NUCLEOTIDE SEQUENCE</scope>
    <source>
        <strain evidence="1">CBS 892.96</strain>
    </source>
</reference>
<organism evidence="1 2">
    <name type="scientific">Triangularia setosa</name>
    <dbReference type="NCBI Taxonomy" id="2587417"/>
    <lineage>
        <taxon>Eukaryota</taxon>
        <taxon>Fungi</taxon>
        <taxon>Dikarya</taxon>
        <taxon>Ascomycota</taxon>
        <taxon>Pezizomycotina</taxon>
        <taxon>Sordariomycetes</taxon>
        <taxon>Sordariomycetidae</taxon>
        <taxon>Sordariales</taxon>
        <taxon>Podosporaceae</taxon>
        <taxon>Triangularia</taxon>
    </lineage>
</organism>
<protein>
    <submittedName>
        <fullName evidence="1">Uncharacterized protein</fullName>
    </submittedName>
</protein>
<accession>A0AAN6W4M7</accession>
<sequence>MPVYLKCNVQGCDAELVDGMVITSCMHILCNQYAIAHDFGNEPPWSCLVCRKHLGEEEICNYQD</sequence>
<keyword evidence="2" id="KW-1185">Reference proteome</keyword>
<comment type="caution">
    <text evidence="1">The sequence shown here is derived from an EMBL/GenBank/DDBJ whole genome shotgun (WGS) entry which is preliminary data.</text>
</comment>